<accession>A0ABQ3X8Z2</accession>
<dbReference type="InterPro" id="IPR001647">
    <property type="entry name" value="HTH_TetR"/>
</dbReference>
<dbReference type="PANTHER" id="PTHR30055">
    <property type="entry name" value="HTH-TYPE TRANSCRIPTIONAL REGULATOR RUTR"/>
    <property type="match status" value="1"/>
</dbReference>
<keyword evidence="5" id="KW-1185">Reference proteome</keyword>
<evidence type="ECO:0000256" key="1">
    <source>
        <dbReference type="ARBA" id="ARBA00023125"/>
    </source>
</evidence>
<dbReference type="InterPro" id="IPR009057">
    <property type="entry name" value="Homeodomain-like_sf"/>
</dbReference>
<gene>
    <name evidence="4" type="ORF">Aco03nite_032920</name>
</gene>
<feature type="DNA-binding region" description="H-T-H motif" evidence="2">
    <location>
        <begin position="34"/>
        <end position="53"/>
    </location>
</feature>
<dbReference type="Gene3D" id="1.10.357.10">
    <property type="entry name" value="Tetracycline Repressor, domain 2"/>
    <property type="match status" value="1"/>
</dbReference>
<evidence type="ECO:0000313" key="5">
    <source>
        <dbReference type="Proteomes" id="UP000612282"/>
    </source>
</evidence>
<dbReference type="InterPro" id="IPR050109">
    <property type="entry name" value="HTH-type_TetR-like_transc_reg"/>
</dbReference>
<evidence type="ECO:0000313" key="4">
    <source>
        <dbReference type="EMBL" id="GID54888.1"/>
    </source>
</evidence>
<organism evidence="4 5">
    <name type="scientific">Actinoplanes couchii</name>
    <dbReference type="NCBI Taxonomy" id="403638"/>
    <lineage>
        <taxon>Bacteria</taxon>
        <taxon>Bacillati</taxon>
        <taxon>Actinomycetota</taxon>
        <taxon>Actinomycetes</taxon>
        <taxon>Micromonosporales</taxon>
        <taxon>Micromonosporaceae</taxon>
        <taxon>Actinoplanes</taxon>
    </lineage>
</organism>
<dbReference type="InterPro" id="IPR036271">
    <property type="entry name" value="Tet_transcr_reg_TetR-rel_C_sf"/>
</dbReference>
<dbReference type="PROSITE" id="PS50977">
    <property type="entry name" value="HTH_TETR_2"/>
    <property type="match status" value="1"/>
</dbReference>
<protein>
    <recommendedName>
        <fullName evidence="3">HTH tetR-type domain-containing protein</fullName>
    </recommendedName>
</protein>
<proteinExistence type="predicted"/>
<evidence type="ECO:0000256" key="2">
    <source>
        <dbReference type="PROSITE-ProRule" id="PRU00335"/>
    </source>
</evidence>
<feature type="domain" description="HTH tetR-type" evidence="3">
    <location>
        <begin position="11"/>
        <end position="71"/>
    </location>
</feature>
<dbReference type="RefSeq" id="WP_203796084.1">
    <property type="nucleotide sequence ID" value="NZ_BAAAQE010000036.1"/>
</dbReference>
<dbReference type="PANTHER" id="PTHR30055:SF187">
    <property type="entry name" value="TRANSCRIPTIONAL REGULATORY PROTEIN"/>
    <property type="match status" value="1"/>
</dbReference>
<name>A0ABQ3X8Z2_9ACTN</name>
<dbReference type="EMBL" id="BOMG01000042">
    <property type="protein sequence ID" value="GID54888.1"/>
    <property type="molecule type" value="Genomic_DNA"/>
</dbReference>
<dbReference type="Pfam" id="PF00440">
    <property type="entry name" value="TetR_N"/>
    <property type="match status" value="1"/>
</dbReference>
<dbReference type="Proteomes" id="UP000612282">
    <property type="component" value="Unassembled WGS sequence"/>
</dbReference>
<dbReference type="SUPFAM" id="SSF46689">
    <property type="entry name" value="Homeodomain-like"/>
    <property type="match status" value="1"/>
</dbReference>
<dbReference type="SUPFAM" id="SSF48498">
    <property type="entry name" value="Tetracyclin repressor-like, C-terminal domain"/>
    <property type="match status" value="1"/>
</dbReference>
<reference evidence="4 5" key="1">
    <citation type="submission" date="2021-01" db="EMBL/GenBank/DDBJ databases">
        <title>Whole genome shotgun sequence of Actinoplanes couchii NBRC 106145.</title>
        <authorList>
            <person name="Komaki H."/>
            <person name="Tamura T."/>
        </authorList>
    </citation>
    <scope>NUCLEOTIDE SEQUENCE [LARGE SCALE GENOMIC DNA]</scope>
    <source>
        <strain evidence="4 5">NBRC 106145</strain>
    </source>
</reference>
<keyword evidence="1 2" id="KW-0238">DNA-binding</keyword>
<evidence type="ECO:0000259" key="3">
    <source>
        <dbReference type="PROSITE" id="PS50977"/>
    </source>
</evidence>
<comment type="caution">
    <text evidence="4">The sequence shown here is derived from an EMBL/GenBank/DDBJ whole genome shotgun (WGS) entry which is preliminary data.</text>
</comment>
<sequence length="210" mass="22855">MTATKKHIPADVRREKLADAALRVMKRDGITAATTRAICTEAGMAQSTFHYCFRSKQELYKALLSTDINVTLDAGTWPTVDPSAGPAENVRLLLRAYWSAVESDPATHLVLSELVNLAQRDPELSDLPNWQHQAYLDRATALTERFAAEAGLQLTIGTRQFAELVVAALSGIGSAWLSHRDDRTALESLDNFAVLFAGLTKPLPPGSAPL</sequence>